<evidence type="ECO:0000313" key="4">
    <source>
        <dbReference type="Proteomes" id="UP000295334"/>
    </source>
</evidence>
<proteinExistence type="predicted"/>
<dbReference type="InterPro" id="IPR036291">
    <property type="entry name" value="NAD(P)-bd_dom_sf"/>
</dbReference>
<organism evidence="3 4">
    <name type="scientific">Flaviaesturariibacter flavus</name>
    <dbReference type="NCBI Taxonomy" id="2502780"/>
    <lineage>
        <taxon>Bacteria</taxon>
        <taxon>Pseudomonadati</taxon>
        <taxon>Bacteroidota</taxon>
        <taxon>Chitinophagia</taxon>
        <taxon>Chitinophagales</taxon>
        <taxon>Chitinophagaceae</taxon>
        <taxon>Flaviaestuariibacter</taxon>
    </lineage>
</organism>
<sequence length="313" mass="34593">MKGFAITGACGFVAPRHLRAIRETGNELLAACDRSDSAGILDQYFPAADFTTDEDRFRQIIGNLSAAGRLGFLSVCTPNHVHEAQVTYGLQAGLDVICEKPLVTDPDRAESLLAIETASGRHVYNILQLRLHPRIKALKEAMAARPAGSKADVDLTYVTPRGRWYHESWKGKEDLSGGIATNIGIHFFDMLIWIFGAVQHQQVHLHTPEQAAGYLELEGARVRWFVSIRAEDLPAPARDTGQYRYRGIVVDGTPIEFTTGFENLHTQSYEAILGGEGFGLMEAYPSLVLARQIRTSAPARPTSEYHPYITTLQ</sequence>
<dbReference type="SUPFAM" id="SSF55347">
    <property type="entry name" value="Glyceraldehyde-3-phosphate dehydrogenase-like, C-terminal domain"/>
    <property type="match status" value="1"/>
</dbReference>
<dbReference type="Pfam" id="PF01408">
    <property type="entry name" value="GFO_IDH_MocA"/>
    <property type="match status" value="1"/>
</dbReference>
<keyword evidence="4" id="KW-1185">Reference proteome</keyword>
<dbReference type="AlphaFoldDB" id="A0A4R1BB17"/>
<dbReference type="Gene3D" id="3.40.50.720">
    <property type="entry name" value="NAD(P)-binding Rossmann-like Domain"/>
    <property type="match status" value="1"/>
</dbReference>
<protein>
    <submittedName>
        <fullName evidence="3">Gfo/Idh/MocA family oxidoreductase</fullName>
    </submittedName>
</protein>
<comment type="caution">
    <text evidence="3">The sequence shown here is derived from an EMBL/GenBank/DDBJ whole genome shotgun (WGS) entry which is preliminary data.</text>
</comment>
<evidence type="ECO:0000313" key="3">
    <source>
        <dbReference type="EMBL" id="TCJ14169.1"/>
    </source>
</evidence>
<dbReference type="OrthoDB" id="9815825at2"/>
<dbReference type="GO" id="GO:0000166">
    <property type="term" value="F:nucleotide binding"/>
    <property type="evidence" value="ECO:0007669"/>
    <property type="project" value="InterPro"/>
</dbReference>
<accession>A0A4R1BB17</accession>
<dbReference type="SUPFAM" id="SSF51735">
    <property type="entry name" value="NAD(P)-binding Rossmann-fold domains"/>
    <property type="match status" value="1"/>
</dbReference>
<dbReference type="PANTHER" id="PTHR43249:SF1">
    <property type="entry name" value="D-GLUCOSIDE 3-DEHYDROGENASE"/>
    <property type="match status" value="1"/>
</dbReference>
<feature type="domain" description="Gfo/Idh/MocA-like oxidoreductase C-terminal" evidence="2">
    <location>
        <begin position="152"/>
        <end position="225"/>
    </location>
</feature>
<dbReference type="RefSeq" id="WP_131449031.1">
    <property type="nucleotide sequence ID" value="NZ_SJZI01000042.1"/>
</dbReference>
<dbReference type="Proteomes" id="UP000295334">
    <property type="component" value="Unassembled WGS sequence"/>
</dbReference>
<evidence type="ECO:0000259" key="2">
    <source>
        <dbReference type="Pfam" id="PF02894"/>
    </source>
</evidence>
<dbReference type="InterPro" id="IPR052515">
    <property type="entry name" value="Gfo/Idh/MocA_Oxidoreductase"/>
</dbReference>
<gene>
    <name evidence="3" type="ORF">EPD60_09180</name>
</gene>
<dbReference type="InterPro" id="IPR004104">
    <property type="entry name" value="Gfo/Idh/MocA-like_OxRdtase_C"/>
</dbReference>
<dbReference type="PANTHER" id="PTHR43249">
    <property type="entry name" value="UDP-N-ACETYL-2-AMINO-2-DEOXY-D-GLUCURONATE OXIDASE"/>
    <property type="match status" value="1"/>
</dbReference>
<dbReference type="Gene3D" id="3.30.360.10">
    <property type="entry name" value="Dihydrodipicolinate Reductase, domain 2"/>
    <property type="match status" value="1"/>
</dbReference>
<evidence type="ECO:0000259" key="1">
    <source>
        <dbReference type="Pfam" id="PF01408"/>
    </source>
</evidence>
<name>A0A4R1BB17_9BACT</name>
<dbReference type="Pfam" id="PF02894">
    <property type="entry name" value="GFO_IDH_MocA_C"/>
    <property type="match status" value="1"/>
</dbReference>
<feature type="domain" description="Gfo/Idh/MocA-like oxidoreductase N-terminal" evidence="1">
    <location>
        <begin position="4"/>
        <end position="123"/>
    </location>
</feature>
<dbReference type="EMBL" id="SJZI01000042">
    <property type="protein sequence ID" value="TCJ14169.1"/>
    <property type="molecule type" value="Genomic_DNA"/>
</dbReference>
<reference evidence="3 4" key="1">
    <citation type="submission" date="2019-03" db="EMBL/GenBank/DDBJ databases">
        <authorList>
            <person name="Kim M.K.M."/>
        </authorList>
    </citation>
    <scope>NUCLEOTIDE SEQUENCE [LARGE SCALE GENOMIC DNA]</scope>
    <source>
        <strain evidence="3 4">17J68-12</strain>
    </source>
</reference>
<dbReference type="InterPro" id="IPR000683">
    <property type="entry name" value="Gfo/Idh/MocA-like_OxRdtase_N"/>
</dbReference>